<dbReference type="GO" id="GO:0009279">
    <property type="term" value="C:cell outer membrane"/>
    <property type="evidence" value="ECO:0007669"/>
    <property type="project" value="UniProtKB-SubCell"/>
</dbReference>
<evidence type="ECO:0000313" key="6">
    <source>
        <dbReference type="EMBL" id="ABE54545.1"/>
    </source>
</evidence>
<dbReference type="NCBIfam" id="NF008351">
    <property type="entry name" value="PRK11138.1"/>
    <property type="match status" value="1"/>
</dbReference>
<dbReference type="InterPro" id="IPR018391">
    <property type="entry name" value="PQQ_b-propeller_rpt"/>
</dbReference>
<dbReference type="HAMAP" id="MF_00923">
    <property type="entry name" value="OM_assembly_BamB"/>
    <property type="match status" value="1"/>
</dbReference>
<dbReference type="InterPro" id="IPR011047">
    <property type="entry name" value="Quinoprotein_ADH-like_sf"/>
</dbReference>
<dbReference type="InterPro" id="IPR017687">
    <property type="entry name" value="BamB"/>
</dbReference>
<name>Q12PT1_SHEDO</name>
<keyword evidence="3 4" id="KW-0998">Cell outer membrane</keyword>
<evidence type="ECO:0000256" key="4">
    <source>
        <dbReference type="HAMAP-Rule" id="MF_00923"/>
    </source>
</evidence>
<proteinExistence type="inferred from homology"/>
<comment type="subcellular location">
    <subcellularLocation>
        <location evidence="4">Cell outer membrane</location>
        <topology evidence="4">Lipid-anchor</topology>
    </subcellularLocation>
</comment>
<feature type="domain" description="Pyrrolo-quinoline quinone repeat" evidence="5">
    <location>
        <begin position="77"/>
        <end position="321"/>
    </location>
</feature>
<dbReference type="eggNOG" id="COG1520">
    <property type="taxonomic scope" value="Bacteria"/>
</dbReference>
<dbReference type="SMART" id="SM00564">
    <property type="entry name" value="PQQ"/>
    <property type="match status" value="7"/>
</dbReference>
<evidence type="ECO:0000259" key="5">
    <source>
        <dbReference type="Pfam" id="PF13360"/>
    </source>
</evidence>
<comment type="subunit">
    <text evidence="4">Part of the Bam complex.</text>
</comment>
<keyword evidence="1 4" id="KW-0732">Signal</keyword>
<dbReference type="PANTHER" id="PTHR34512">
    <property type="entry name" value="CELL SURFACE PROTEIN"/>
    <property type="match status" value="1"/>
</dbReference>
<dbReference type="PROSITE" id="PS51257">
    <property type="entry name" value="PROKAR_LIPOPROTEIN"/>
    <property type="match status" value="1"/>
</dbReference>
<protein>
    <recommendedName>
        <fullName evidence="4">Outer membrane protein assembly factor BamB</fullName>
    </recommendedName>
</protein>
<dbReference type="InterPro" id="IPR015943">
    <property type="entry name" value="WD40/YVTN_repeat-like_dom_sf"/>
</dbReference>
<dbReference type="Pfam" id="PF13360">
    <property type="entry name" value="PQQ_2"/>
    <property type="match status" value="1"/>
</dbReference>
<reference evidence="6 7" key="1">
    <citation type="submission" date="2006-03" db="EMBL/GenBank/DDBJ databases">
        <title>Complete sequence of Shewanella denitrificans OS217.</title>
        <authorList>
            <consortium name="US DOE Joint Genome Institute"/>
            <person name="Copeland A."/>
            <person name="Lucas S."/>
            <person name="Lapidus A."/>
            <person name="Barry K."/>
            <person name="Detter J.C."/>
            <person name="Glavina del Rio T."/>
            <person name="Hammon N."/>
            <person name="Israni S."/>
            <person name="Dalin E."/>
            <person name="Tice H."/>
            <person name="Pitluck S."/>
            <person name="Brettin T."/>
            <person name="Bruce D."/>
            <person name="Han C."/>
            <person name="Tapia R."/>
            <person name="Gilna P."/>
            <person name="Kiss H."/>
            <person name="Schmutz J."/>
            <person name="Larimer F."/>
            <person name="Land M."/>
            <person name="Hauser L."/>
            <person name="Kyrpides N."/>
            <person name="Lykidis A."/>
            <person name="Richardson P."/>
        </authorList>
    </citation>
    <scope>NUCLEOTIDE SEQUENCE [LARGE SCALE GENOMIC DNA]</scope>
    <source>
        <strain evidence="7">OS217 / ATCC BAA-1090 / DSM 15013</strain>
    </source>
</reference>
<evidence type="ECO:0000256" key="3">
    <source>
        <dbReference type="ARBA" id="ARBA00023237"/>
    </source>
</evidence>
<dbReference type="GO" id="GO:0043165">
    <property type="term" value="P:Gram-negative-bacterium-type cell outer membrane assembly"/>
    <property type="evidence" value="ECO:0007669"/>
    <property type="project" value="UniProtKB-UniRule"/>
</dbReference>
<dbReference type="SUPFAM" id="SSF50998">
    <property type="entry name" value="Quinoprotein alcohol dehydrogenase-like"/>
    <property type="match status" value="1"/>
</dbReference>
<dbReference type="PANTHER" id="PTHR34512:SF30">
    <property type="entry name" value="OUTER MEMBRANE PROTEIN ASSEMBLY FACTOR BAMB"/>
    <property type="match status" value="1"/>
</dbReference>
<dbReference type="EMBL" id="CP000302">
    <property type="protein sequence ID" value="ABE54545.1"/>
    <property type="molecule type" value="Genomic_DNA"/>
</dbReference>
<dbReference type="Proteomes" id="UP000001982">
    <property type="component" value="Chromosome"/>
</dbReference>
<comment type="function">
    <text evidence="4">Part of the outer membrane protein assembly complex, which is involved in assembly and insertion of beta-barrel proteins into the outer membrane.</text>
</comment>
<dbReference type="STRING" id="318161.Sden_1259"/>
<keyword evidence="4" id="KW-0449">Lipoprotein</keyword>
<evidence type="ECO:0000256" key="1">
    <source>
        <dbReference type="ARBA" id="ARBA00022729"/>
    </source>
</evidence>
<evidence type="ECO:0000313" key="7">
    <source>
        <dbReference type="Proteomes" id="UP000001982"/>
    </source>
</evidence>
<comment type="similarity">
    <text evidence="4">Belongs to the BamB family.</text>
</comment>
<dbReference type="HOGENOM" id="CLU_027480_0_1_6"/>
<dbReference type="Gene3D" id="2.130.10.10">
    <property type="entry name" value="YVTN repeat-like/Quinoprotein amine dehydrogenase"/>
    <property type="match status" value="1"/>
</dbReference>
<gene>
    <name evidence="4" type="primary">bamB</name>
    <name evidence="6" type="ordered locus">Sden_1259</name>
</gene>
<dbReference type="AlphaFoldDB" id="Q12PT1"/>
<organism evidence="6 7">
    <name type="scientific">Shewanella denitrificans (strain OS217 / ATCC BAA-1090 / DSM 15013)</name>
    <dbReference type="NCBI Taxonomy" id="318161"/>
    <lineage>
        <taxon>Bacteria</taxon>
        <taxon>Pseudomonadati</taxon>
        <taxon>Pseudomonadota</taxon>
        <taxon>Gammaproteobacteria</taxon>
        <taxon>Alteromonadales</taxon>
        <taxon>Shewanellaceae</taxon>
        <taxon>Shewanella</taxon>
    </lineage>
</organism>
<sequence length="395" mass="42570">MQSLYKNLLAAGLSIALVTACSSNDVEEELVSELVEIDAKIFPEVSWSESLGDGVEDYYSRLKPVVRYGKIFAADRSGEVAAFDEASGETVWTKDFADEFGDSLLSKSKGVRLAAGVVAARNKVFVGGESGLLVALNADDGATIWSVVAGGELLSAPTVAEDVVVVNTSKGTFEAYNIDDGTRLWSYEMQLPKLTLRGTSSASYEAGGFFLGTADGKIAVVVKKNGQAAWEQPIYAPTGGNEFTRMADVDMTPLISGDNLYAVSYNGNLVSMEMRSGRTIWTRKYSSFNELASAGLSLYLVDDRSRVYAVDKRNGLELWSNSTLKNRELTSPAVVGEYVIVGDLEGYLHFISRDTGEVVGRVQVDSDGLFSQPEVVDGKIYVQGRSGMIAQVILP</sequence>
<keyword evidence="4" id="KW-0564">Palmitate</keyword>
<evidence type="ECO:0000256" key="2">
    <source>
        <dbReference type="ARBA" id="ARBA00023136"/>
    </source>
</evidence>
<dbReference type="InterPro" id="IPR002372">
    <property type="entry name" value="PQQ_rpt_dom"/>
</dbReference>
<dbReference type="OrthoDB" id="5173551at2"/>
<keyword evidence="7" id="KW-1185">Reference proteome</keyword>
<accession>Q12PT1</accession>
<keyword evidence="2 4" id="KW-0472">Membrane</keyword>
<dbReference type="NCBIfam" id="TIGR03300">
    <property type="entry name" value="assembly_YfgL"/>
    <property type="match status" value="1"/>
</dbReference>
<dbReference type="GO" id="GO:0051205">
    <property type="term" value="P:protein insertion into membrane"/>
    <property type="evidence" value="ECO:0007669"/>
    <property type="project" value="UniProtKB-UniRule"/>
</dbReference>
<dbReference type="KEGG" id="sdn:Sden_1259"/>
<dbReference type="RefSeq" id="WP_011495704.1">
    <property type="nucleotide sequence ID" value="NC_007954.1"/>
</dbReference>